<dbReference type="RefSeq" id="WP_091082341.1">
    <property type="nucleotide sequence ID" value="NZ_FOHX01000005.1"/>
</dbReference>
<organism evidence="2 3">
    <name type="scientific">Nonomuraea wenchangensis</name>
    <dbReference type="NCBI Taxonomy" id="568860"/>
    <lineage>
        <taxon>Bacteria</taxon>
        <taxon>Bacillati</taxon>
        <taxon>Actinomycetota</taxon>
        <taxon>Actinomycetes</taxon>
        <taxon>Streptosporangiales</taxon>
        <taxon>Streptosporangiaceae</taxon>
        <taxon>Nonomuraea</taxon>
    </lineage>
</organism>
<keyword evidence="1" id="KW-0732">Signal</keyword>
<proteinExistence type="predicted"/>
<evidence type="ECO:0000313" key="2">
    <source>
        <dbReference type="EMBL" id="SEU02255.1"/>
    </source>
</evidence>
<dbReference type="OrthoDB" id="3447380at2"/>
<evidence type="ECO:0000313" key="3">
    <source>
        <dbReference type="Proteomes" id="UP000199361"/>
    </source>
</evidence>
<protein>
    <submittedName>
        <fullName evidence="2">Uncharacterized protein</fullName>
    </submittedName>
</protein>
<dbReference type="Proteomes" id="UP000199361">
    <property type="component" value="Unassembled WGS sequence"/>
</dbReference>
<dbReference type="EMBL" id="FOHX01000005">
    <property type="protein sequence ID" value="SEU02255.1"/>
    <property type="molecule type" value="Genomic_DNA"/>
</dbReference>
<feature type="chain" id="PRO_5011795392" evidence="1">
    <location>
        <begin position="30"/>
        <end position="457"/>
    </location>
</feature>
<evidence type="ECO:0000256" key="1">
    <source>
        <dbReference type="SAM" id="SignalP"/>
    </source>
</evidence>
<name>A0A1I0IZU2_9ACTN</name>
<dbReference type="STRING" id="568860.SAMN05421811_105282"/>
<accession>A0A1I0IZU2</accession>
<reference evidence="2 3" key="1">
    <citation type="submission" date="2016-10" db="EMBL/GenBank/DDBJ databases">
        <authorList>
            <person name="de Groot N.N."/>
        </authorList>
    </citation>
    <scope>NUCLEOTIDE SEQUENCE [LARGE SCALE GENOMIC DNA]</scope>
    <source>
        <strain evidence="2 3">CGMCC 4.5598</strain>
    </source>
</reference>
<keyword evidence="3" id="KW-1185">Reference proteome</keyword>
<dbReference type="AlphaFoldDB" id="A0A1I0IZU2"/>
<sequence>MLQRFRVTAFAVMIGAGALVALAPSAASAAPQKPVELGRVLINPASPLDVTGGPVTATFTVFTKNADQATLQLKPPVGVYSSVGELTRTPVRDWVKWTGTRKFETTPTGTWSYLATAKGGGQEKTASGTFEVVVKKTLDTKFASFGVRPRVADRGDVVKVFGRLLADGKGYAGQNVSIQFRGRHSGDFREVARTTTGNDGWFGDGVRLRTSGTFRAVFAATAAAKGSVSDLADVAVRQRNADSRIDGFDVRPEPVDKGDRLTFTGTLKAERRDGLAGQRVTVSFRAAGSSRWEDVTSTVTGRDGRFWAAATAVASGWWRAEYAGTRGVNGSVSDADWVTVEQPAPPPPAVSRADSRIIGFNAYAEPVKRGKYLRFKGRLQIADDDGWEGYSGKVALYFKKAGSKKWEYVKMFRSGDSGRLFAKARAWDSGRWKFVFKGDDDTYGSSSRTDYVRVTRR</sequence>
<gene>
    <name evidence="2" type="ORF">SAMN05421811_105282</name>
</gene>
<feature type="signal peptide" evidence="1">
    <location>
        <begin position="1"/>
        <end position="29"/>
    </location>
</feature>